<dbReference type="InterPro" id="IPR005467">
    <property type="entry name" value="His_kinase_dom"/>
</dbReference>
<feature type="compositionally biased region" description="Low complexity" evidence="7">
    <location>
        <begin position="959"/>
        <end position="968"/>
    </location>
</feature>
<dbReference type="InterPro" id="IPR001789">
    <property type="entry name" value="Sig_transdc_resp-reg_receiver"/>
</dbReference>
<keyword evidence="8" id="KW-0812">Transmembrane</keyword>
<feature type="compositionally biased region" description="Low complexity" evidence="7">
    <location>
        <begin position="77"/>
        <end position="123"/>
    </location>
</feature>
<dbReference type="InterPro" id="IPR003594">
    <property type="entry name" value="HATPase_dom"/>
</dbReference>
<evidence type="ECO:0000256" key="3">
    <source>
        <dbReference type="ARBA" id="ARBA00022553"/>
    </source>
</evidence>
<evidence type="ECO:0000256" key="4">
    <source>
        <dbReference type="ARBA" id="ARBA00022679"/>
    </source>
</evidence>
<feature type="domain" description="Histidine kinase" evidence="9">
    <location>
        <begin position="439"/>
        <end position="662"/>
    </location>
</feature>
<comment type="catalytic activity">
    <reaction evidence="1">
        <text>ATP + protein L-histidine = ADP + protein N-phospho-L-histidine.</text>
        <dbReference type="EC" id="2.7.13.3"/>
    </reaction>
</comment>
<feature type="transmembrane region" description="Helical" evidence="8">
    <location>
        <begin position="340"/>
        <end position="367"/>
    </location>
</feature>
<feature type="transmembrane region" description="Helical" evidence="8">
    <location>
        <begin position="254"/>
        <end position="277"/>
    </location>
</feature>
<keyword evidence="3 6" id="KW-0597">Phosphoprotein</keyword>
<keyword evidence="4" id="KW-0808">Transferase</keyword>
<name>A0AAD4D398_9FUNG</name>
<protein>
    <recommendedName>
        <fullName evidence="2">histidine kinase</fullName>
        <ecNumber evidence="2">2.7.13.3</ecNumber>
    </recommendedName>
</protein>
<evidence type="ECO:0000259" key="10">
    <source>
        <dbReference type="PROSITE" id="PS50110"/>
    </source>
</evidence>
<evidence type="ECO:0000256" key="2">
    <source>
        <dbReference type="ARBA" id="ARBA00012438"/>
    </source>
</evidence>
<evidence type="ECO:0000259" key="9">
    <source>
        <dbReference type="PROSITE" id="PS50109"/>
    </source>
</evidence>
<evidence type="ECO:0000256" key="5">
    <source>
        <dbReference type="ARBA" id="ARBA00022777"/>
    </source>
</evidence>
<feature type="region of interest" description="Disordered" evidence="7">
    <location>
        <begin position="1"/>
        <end position="227"/>
    </location>
</feature>
<comment type="caution">
    <text evidence="11">The sequence shown here is derived from an EMBL/GenBank/DDBJ whole genome shotgun (WGS) entry which is preliminary data.</text>
</comment>
<dbReference type="SMART" id="SM00387">
    <property type="entry name" value="HATPase_c"/>
    <property type="match status" value="1"/>
</dbReference>
<feature type="compositionally biased region" description="Low complexity" evidence="7">
    <location>
        <begin position="995"/>
        <end position="1012"/>
    </location>
</feature>
<keyword evidence="5" id="KW-0418">Kinase</keyword>
<dbReference type="EC" id="2.7.13.3" evidence="2"/>
<evidence type="ECO:0000313" key="12">
    <source>
        <dbReference type="Proteomes" id="UP001194580"/>
    </source>
</evidence>
<accession>A0AAD4D398</accession>
<dbReference type="AlphaFoldDB" id="A0AAD4D398"/>
<feature type="domain" description="Response regulatory" evidence="10">
    <location>
        <begin position="1086"/>
        <end position="1269"/>
    </location>
</feature>
<feature type="transmembrane region" description="Helical" evidence="8">
    <location>
        <begin position="289"/>
        <end position="320"/>
    </location>
</feature>
<reference evidence="11" key="1">
    <citation type="journal article" date="2020" name="Fungal Divers.">
        <title>Resolving the Mortierellaceae phylogeny through synthesis of multi-gene phylogenetics and phylogenomics.</title>
        <authorList>
            <person name="Vandepol N."/>
            <person name="Liber J."/>
            <person name="Desiro A."/>
            <person name="Na H."/>
            <person name="Kennedy M."/>
            <person name="Barry K."/>
            <person name="Grigoriev I.V."/>
            <person name="Miller A.N."/>
            <person name="O'Donnell K."/>
            <person name="Stajich J.E."/>
            <person name="Bonito G."/>
        </authorList>
    </citation>
    <scope>NUCLEOTIDE SEQUENCE</scope>
    <source>
        <strain evidence="11">NRRL 28262</strain>
    </source>
</reference>
<dbReference type="PANTHER" id="PTHR43047:SF72">
    <property type="entry name" value="OSMOSENSING HISTIDINE PROTEIN KINASE SLN1"/>
    <property type="match status" value="1"/>
</dbReference>
<dbReference type="PROSITE" id="PS50109">
    <property type="entry name" value="HIS_KIN"/>
    <property type="match status" value="1"/>
</dbReference>
<feature type="transmembrane region" description="Helical" evidence="8">
    <location>
        <begin position="387"/>
        <end position="410"/>
    </location>
</feature>
<sequence>MDPDPVLTANTTIPPSITDLASPDMAPATTTLTTTATSAAMATQSTSTTTTCLEPGDDAEPHFTHSDNTGTANKNVATTTAPSLTLSSTATTTTATPATPMVSTAHTTTDSAASAATKDSATTPQSIPNPSTASPRTSTSSCTSSSSAFFSNSSPSSTITHRSASPGSKPSLASKRPAARTMSLSSSSSSSMSELLRRQSSTSSTSFSTSRANSTYMSSKGSDPMQGPHQISLSSFLLWLRDHPSSSKVGSENLARFLLVKSVSLIAACLGCVYGLVFDRQPSISACSLLLFFLPAVQGFTGATRLCGLVLSLALASVFLNFQTRSMPLVGPSLETTLLVGLPLVTGMLVGRKVGLATCIAVIFYSIEEYRSKTLNANLSEDEASRLWAGFGAYWISLLFIGAITCLYQWCVEVCVRDANLFKDIAVANAKSKDGVVSSVSHELRTPLAALIGWTELLMSDQTLSSSAQSTVSMLHSSTLSLLTILNALLDVSKVSAAKMTNCSQNFNLHDLVLDTARMMTGLSGTRTVELLVDFSAQVPELVRADPGIIKQVLGNLISNAIKFTDVGFVNVGVSLKDEDDDTVTVEFVVQDTGKGIAEEQKDKLFCEFSQVEGGNCKNHEAGTGLGLFLVKNLVEVMNGTVFVDSKLGVGSTFGFEIKMEKQYLAFRTPGYDHVVTVSSAFPVAGQDMNLLSPMIPVTPGLARSTTPLLVNDALGGCHMTPASTPSGAQAEAKDYFALQPAEVTRANANNITLRTRDNNFLSYRQYYLHSQCGFFEEFLWNTSTERWKAQAVRKLSFNECTQGWQTDFNQEDSMVRFGDVFLIDLSPTTNRKTAAVLTDQDHARVFLAKLSQLLMNRAKGRIGTARQASIVLFYPFGHPPSLAQEPLLSLGQYYQISLCRKPVSERALGAIIKKQVVTVQAAVPECVSTPTTPACTSSSRLSSDSSCHHLSSGTESFDSLISSSSSSDEGLTETRQSAGISAKTGAIQKDRSATGKSSTPKTPSPTATQASHVRFAKRNGSVPRLALNGDAVTPQAASGSPSPSIEKALAKKSLLKRPLNSVTQQSRPSLASQQSIQGLNAAGKRVLIVDDNSFNRNLLFHQLTKLGVSKIDQAGSGQEAVDTFLPGTHALVLMDLKMPTMGGFEATALIRNKELAYWGPAAVQRSTRPWPDTSNLESDPWSPERFVAAPEISERRSNKGDNDKKDAACSKADAQSDVGKSATVIAVTADWTAEIGEDREKAVAGGFDDVMVKPISLPSLSVLLERYSDYRK</sequence>
<feature type="compositionally biased region" description="Low complexity" evidence="7">
    <location>
        <begin position="182"/>
        <end position="215"/>
    </location>
</feature>
<dbReference type="GO" id="GO:0005886">
    <property type="term" value="C:plasma membrane"/>
    <property type="evidence" value="ECO:0007669"/>
    <property type="project" value="TreeGrafter"/>
</dbReference>
<dbReference type="InterPro" id="IPR036890">
    <property type="entry name" value="HATPase_C_sf"/>
</dbReference>
<dbReference type="CDD" id="cd17546">
    <property type="entry name" value="REC_hyHK_CKI1_RcsC-like"/>
    <property type="match status" value="1"/>
</dbReference>
<dbReference type="EMBL" id="JAAAIL010002025">
    <property type="protein sequence ID" value="KAG0261561.1"/>
    <property type="molecule type" value="Genomic_DNA"/>
</dbReference>
<feature type="compositionally biased region" description="Low complexity" evidence="7">
    <location>
        <begin position="26"/>
        <end position="51"/>
    </location>
</feature>
<dbReference type="PROSITE" id="PS50110">
    <property type="entry name" value="RESPONSE_REGULATORY"/>
    <property type="match status" value="1"/>
</dbReference>
<feature type="region of interest" description="Disordered" evidence="7">
    <location>
        <begin position="959"/>
        <end position="1014"/>
    </location>
</feature>
<evidence type="ECO:0000256" key="1">
    <source>
        <dbReference type="ARBA" id="ARBA00000085"/>
    </source>
</evidence>
<keyword evidence="8" id="KW-1133">Transmembrane helix</keyword>
<keyword evidence="12" id="KW-1185">Reference proteome</keyword>
<evidence type="ECO:0000256" key="8">
    <source>
        <dbReference type="SAM" id="Phobius"/>
    </source>
</evidence>
<dbReference type="InterPro" id="IPR003661">
    <property type="entry name" value="HisK_dim/P_dom"/>
</dbReference>
<dbReference type="Pfam" id="PF00072">
    <property type="entry name" value="Response_reg"/>
    <property type="match status" value="1"/>
</dbReference>
<dbReference type="SMART" id="SM00448">
    <property type="entry name" value="REC"/>
    <property type="match status" value="1"/>
</dbReference>
<feature type="modified residue" description="4-aspartylphosphate" evidence="6">
    <location>
        <position position="1136"/>
    </location>
</feature>
<feature type="region of interest" description="Disordered" evidence="7">
    <location>
        <begin position="930"/>
        <end position="949"/>
    </location>
</feature>
<evidence type="ECO:0000256" key="6">
    <source>
        <dbReference type="PROSITE-ProRule" id="PRU00169"/>
    </source>
</evidence>
<dbReference type="Gene3D" id="1.10.287.130">
    <property type="match status" value="1"/>
</dbReference>
<dbReference type="InterPro" id="IPR004358">
    <property type="entry name" value="Sig_transdc_His_kin-like_C"/>
</dbReference>
<dbReference type="GO" id="GO:0000155">
    <property type="term" value="F:phosphorelay sensor kinase activity"/>
    <property type="evidence" value="ECO:0007669"/>
    <property type="project" value="InterPro"/>
</dbReference>
<dbReference type="InterPro" id="IPR036097">
    <property type="entry name" value="HisK_dim/P_sf"/>
</dbReference>
<proteinExistence type="predicted"/>
<dbReference type="Gene3D" id="3.30.565.10">
    <property type="entry name" value="Histidine kinase-like ATPase, C-terminal domain"/>
    <property type="match status" value="1"/>
</dbReference>
<feature type="compositionally biased region" description="Polar residues" evidence="7">
    <location>
        <begin position="66"/>
        <end position="76"/>
    </location>
</feature>
<dbReference type="SUPFAM" id="SSF47384">
    <property type="entry name" value="Homodimeric domain of signal transducing histidine kinase"/>
    <property type="match status" value="1"/>
</dbReference>
<dbReference type="FunFam" id="3.30.565.10:FF:000010">
    <property type="entry name" value="Sensor histidine kinase RcsC"/>
    <property type="match status" value="1"/>
</dbReference>
<dbReference type="Gene3D" id="3.40.50.2300">
    <property type="match status" value="1"/>
</dbReference>
<dbReference type="Proteomes" id="UP001194580">
    <property type="component" value="Unassembled WGS sequence"/>
</dbReference>
<dbReference type="Pfam" id="PF02518">
    <property type="entry name" value="HATPase_c"/>
    <property type="match status" value="1"/>
</dbReference>
<dbReference type="GO" id="GO:0009927">
    <property type="term" value="F:histidine phosphotransfer kinase activity"/>
    <property type="evidence" value="ECO:0007669"/>
    <property type="project" value="TreeGrafter"/>
</dbReference>
<dbReference type="SUPFAM" id="SSF52172">
    <property type="entry name" value="CheY-like"/>
    <property type="match status" value="1"/>
</dbReference>
<dbReference type="PANTHER" id="PTHR43047">
    <property type="entry name" value="TWO-COMPONENT HISTIDINE PROTEIN KINASE"/>
    <property type="match status" value="1"/>
</dbReference>
<dbReference type="InterPro" id="IPR011006">
    <property type="entry name" value="CheY-like_superfamily"/>
</dbReference>
<gene>
    <name evidence="11" type="ORF">BGZ95_004205</name>
</gene>
<organism evidence="11 12">
    <name type="scientific">Linnemannia exigua</name>
    <dbReference type="NCBI Taxonomy" id="604196"/>
    <lineage>
        <taxon>Eukaryota</taxon>
        <taxon>Fungi</taxon>
        <taxon>Fungi incertae sedis</taxon>
        <taxon>Mucoromycota</taxon>
        <taxon>Mortierellomycotina</taxon>
        <taxon>Mortierellomycetes</taxon>
        <taxon>Mortierellales</taxon>
        <taxon>Mortierellaceae</taxon>
        <taxon>Linnemannia</taxon>
    </lineage>
</organism>
<feature type="region of interest" description="Disordered" evidence="7">
    <location>
        <begin position="1191"/>
        <end position="1218"/>
    </location>
</feature>
<dbReference type="CDD" id="cd00082">
    <property type="entry name" value="HisKA"/>
    <property type="match status" value="1"/>
</dbReference>
<dbReference type="CDD" id="cd16922">
    <property type="entry name" value="HATPase_EvgS-ArcB-TorS-like"/>
    <property type="match status" value="1"/>
</dbReference>
<keyword evidence="8" id="KW-0472">Membrane</keyword>
<dbReference type="Pfam" id="PF00512">
    <property type="entry name" value="HisKA"/>
    <property type="match status" value="1"/>
</dbReference>
<dbReference type="PRINTS" id="PR00344">
    <property type="entry name" value="BCTRLSENSOR"/>
</dbReference>
<evidence type="ECO:0000256" key="7">
    <source>
        <dbReference type="SAM" id="MobiDB-lite"/>
    </source>
</evidence>
<feature type="compositionally biased region" description="Basic and acidic residues" evidence="7">
    <location>
        <begin position="1193"/>
        <end position="1209"/>
    </location>
</feature>
<dbReference type="SUPFAM" id="SSF55874">
    <property type="entry name" value="ATPase domain of HSP90 chaperone/DNA topoisomerase II/histidine kinase"/>
    <property type="match status" value="1"/>
</dbReference>
<evidence type="ECO:0000313" key="11">
    <source>
        <dbReference type="EMBL" id="KAG0261561.1"/>
    </source>
</evidence>
<dbReference type="SMART" id="SM00388">
    <property type="entry name" value="HisKA"/>
    <property type="match status" value="1"/>
</dbReference>
<feature type="compositionally biased region" description="Low complexity" evidence="7">
    <location>
        <begin position="130"/>
        <end position="165"/>
    </location>
</feature>